<dbReference type="EMBL" id="JBEDUW010000006">
    <property type="protein sequence ID" value="KAK9922579.1"/>
    <property type="molecule type" value="Genomic_DNA"/>
</dbReference>
<evidence type="ECO:0000313" key="2">
    <source>
        <dbReference type="EMBL" id="KAK9922579.1"/>
    </source>
</evidence>
<dbReference type="GO" id="GO:0051754">
    <property type="term" value="P:meiotic sister chromatid cohesion, centromeric"/>
    <property type="evidence" value="ECO:0007669"/>
    <property type="project" value="TreeGrafter"/>
</dbReference>
<gene>
    <name evidence="2" type="ORF">M0R45_031040</name>
</gene>
<dbReference type="PANTHER" id="PTHR14030:SF4">
    <property type="entry name" value="BUB1 KINASE, ISOFORM A-RELATED"/>
    <property type="match status" value="1"/>
</dbReference>
<evidence type="ECO:0000313" key="3">
    <source>
        <dbReference type="Proteomes" id="UP001457282"/>
    </source>
</evidence>
<organism evidence="2 3">
    <name type="scientific">Rubus argutus</name>
    <name type="common">Southern blackberry</name>
    <dbReference type="NCBI Taxonomy" id="59490"/>
    <lineage>
        <taxon>Eukaryota</taxon>
        <taxon>Viridiplantae</taxon>
        <taxon>Streptophyta</taxon>
        <taxon>Embryophyta</taxon>
        <taxon>Tracheophyta</taxon>
        <taxon>Spermatophyta</taxon>
        <taxon>Magnoliopsida</taxon>
        <taxon>eudicotyledons</taxon>
        <taxon>Gunneridae</taxon>
        <taxon>Pentapetalae</taxon>
        <taxon>rosids</taxon>
        <taxon>fabids</taxon>
        <taxon>Rosales</taxon>
        <taxon>Rosaceae</taxon>
        <taxon>Rosoideae</taxon>
        <taxon>Rosoideae incertae sedis</taxon>
        <taxon>Rubus</taxon>
    </lineage>
</organism>
<proteinExistence type="predicted"/>
<dbReference type="AlphaFoldDB" id="A0AAW1WFA0"/>
<dbReference type="GO" id="GO:0007094">
    <property type="term" value="P:mitotic spindle assembly checkpoint signaling"/>
    <property type="evidence" value="ECO:0007669"/>
    <property type="project" value="InterPro"/>
</dbReference>
<dbReference type="Proteomes" id="UP001457282">
    <property type="component" value="Unassembled WGS sequence"/>
</dbReference>
<accession>A0AAW1WFA0</accession>
<dbReference type="PANTHER" id="PTHR14030">
    <property type="entry name" value="MITOTIC CHECKPOINT SERINE/THREONINE-PROTEIN KINASE BUB1"/>
    <property type="match status" value="1"/>
</dbReference>
<dbReference type="GO" id="GO:0004672">
    <property type="term" value="F:protein kinase activity"/>
    <property type="evidence" value="ECO:0007669"/>
    <property type="project" value="TreeGrafter"/>
</dbReference>
<dbReference type="SMART" id="SM00777">
    <property type="entry name" value="Mad3_BUB1_I"/>
    <property type="match status" value="1"/>
</dbReference>
<dbReference type="Gene3D" id="1.25.40.430">
    <property type="match status" value="1"/>
</dbReference>
<keyword evidence="3" id="KW-1185">Reference proteome</keyword>
<dbReference type="PROSITE" id="PS51489">
    <property type="entry name" value="BUB1_N"/>
    <property type="match status" value="1"/>
</dbReference>
<reference evidence="2 3" key="1">
    <citation type="journal article" date="2023" name="G3 (Bethesda)">
        <title>A chromosome-length genome assembly and annotation of blackberry (Rubus argutus, cv. 'Hillquist').</title>
        <authorList>
            <person name="Bruna T."/>
            <person name="Aryal R."/>
            <person name="Dudchenko O."/>
            <person name="Sargent D.J."/>
            <person name="Mead D."/>
            <person name="Buti M."/>
            <person name="Cavallini A."/>
            <person name="Hytonen T."/>
            <person name="Andres J."/>
            <person name="Pham M."/>
            <person name="Weisz D."/>
            <person name="Mascagni F."/>
            <person name="Usai G."/>
            <person name="Natali L."/>
            <person name="Bassil N."/>
            <person name="Fernandez G.E."/>
            <person name="Lomsadze A."/>
            <person name="Armour M."/>
            <person name="Olukolu B."/>
            <person name="Poorten T."/>
            <person name="Britton C."/>
            <person name="Davik J."/>
            <person name="Ashrafi H."/>
            <person name="Aiden E.L."/>
            <person name="Borodovsky M."/>
            <person name="Worthington M."/>
        </authorList>
    </citation>
    <scope>NUCLEOTIDE SEQUENCE [LARGE SCALE GENOMIC DNA]</scope>
    <source>
        <strain evidence="2">PI 553951</strain>
    </source>
</reference>
<comment type="caution">
    <text evidence="2">The sequence shown here is derived from an EMBL/GenBank/DDBJ whole genome shotgun (WGS) entry which is preliminary data.</text>
</comment>
<sequence>MAAVSQDPTPLHDPLLPSLWSIKQALDDLNSGKDSGSGPSKLLSDCIAAFKDNVHYRDDIRFLKIWFLYMGCIEDSESVFLEMLDRKICIGHSFALCLMGISRNAKPPEWVNKAHALFLQRMSELVSSPQKVDNHESIQFGNHINPWSNSTMKGLLQKISPQLRKYDGYHTTTKAYSGKVALSSLKNLIKEQDY</sequence>
<dbReference type="InterPro" id="IPR015661">
    <property type="entry name" value="Bub1/Mad3"/>
</dbReference>
<name>A0AAW1WFA0_RUBAR</name>
<protein>
    <recommendedName>
        <fullName evidence="1">BUB1 N-terminal domain-containing protein</fullName>
    </recommendedName>
</protein>
<dbReference type="GO" id="GO:0032991">
    <property type="term" value="C:protein-containing complex"/>
    <property type="evidence" value="ECO:0007669"/>
    <property type="project" value="UniProtKB-ARBA"/>
</dbReference>
<dbReference type="InterPro" id="IPR013212">
    <property type="entry name" value="Mad3/Bub1_I"/>
</dbReference>
<evidence type="ECO:0000259" key="1">
    <source>
        <dbReference type="PROSITE" id="PS51489"/>
    </source>
</evidence>
<dbReference type="Pfam" id="PF08311">
    <property type="entry name" value="Mad3_BUB1_I"/>
    <property type="match status" value="1"/>
</dbReference>
<feature type="domain" description="BUB1 N-terminal" evidence="1">
    <location>
        <begin position="1"/>
        <end position="160"/>
    </location>
</feature>